<proteinExistence type="predicted"/>
<dbReference type="RefSeq" id="WP_313497742.1">
    <property type="nucleotide sequence ID" value="NZ_CP134879.1"/>
</dbReference>
<dbReference type="NCBIfam" id="TIGR01254">
    <property type="entry name" value="sfuA"/>
    <property type="match status" value="1"/>
</dbReference>
<dbReference type="PANTHER" id="PTHR30006">
    <property type="entry name" value="THIAMINE-BINDING PERIPLASMIC PROTEIN-RELATED"/>
    <property type="match status" value="1"/>
</dbReference>
<dbReference type="GO" id="GO:0030288">
    <property type="term" value="C:outer membrane-bounded periplasmic space"/>
    <property type="evidence" value="ECO:0007669"/>
    <property type="project" value="TreeGrafter"/>
</dbReference>
<dbReference type="EMBL" id="CP134879">
    <property type="protein sequence ID" value="WNM24221.1"/>
    <property type="molecule type" value="Genomic_DNA"/>
</dbReference>
<feature type="chain" id="PRO_5041714314" evidence="2">
    <location>
        <begin position="19"/>
        <end position="363"/>
    </location>
</feature>
<dbReference type="CDD" id="cd13545">
    <property type="entry name" value="PBP2_TbpA"/>
    <property type="match status" value="1"/>
</dbReference>
<dbReference type="Pfam" id="PF13343">
    <property type="entry name" value="SBP_bac_6"/>
    <property type="match status" value="1"/>
</dbReference>
<evidence type="ECO:0000256" key="1">
    <source>
        <dbReference type="ARBA" id="ARBA00022729"/>
    </source>
</evidence>
<sequence>MTRTLAASAATISVLALAACSGGTDAGTSPSTSSSASESASTADVAGTTVTVVTHDSFAVPDDVLQAFEDQTGMTVDFVQPGDAGTLVNQLVLTKDAPLGDVVYGIDNTFASRAVAGGVLAPYTSSAPAAADGTDYQVPGAEDLLTPIDYSDVCLNYDLAYFADHDVPVPQTLDDLTKPEYKGLVSVTNPATSSPGLAFLLATISEEGDGWQQWWADMRANDVRVTASWSDSYYTDFSAPNYGGDYPIVLSYASSPPYEVIDGQPTTASMTDGCFRQVEYAGVLEGAQNVAGAQLVVDWMLSDDFQASLPENMYVYPVSTSVSVPSDWAQYAPLSDTAVTMDPAEVDANRDQWIQDWTSIVLD</sequence>
<accession>A0AA96F8Z0</accession>
<dbReference type="PANTHER" id="PTHR30006:SF2">
    <property type="entry name" value="ABC TRANSPORTER SUBSTRATE-BINDING PROTEIN"/>
    <property type="match status" value="1"/>
</dbReference>
<organism evidence="3 4">
    <name type="scientific">Demequina capsici</name>
    <dbReference type="NCBI Taxonomy" id="3075620"/>
    <lineage>
        <taxon>Bacteria</taxon>
        <taxon>Bacillati</taxon>
        <taxon>Actinomycetota</taxon>
        <taxon>Actinomycetes</taxon>
        <taxon>Micrococcales</taxon>
        <taxon>Demequinaceae</taxon>
        <taxon>Demequina</taxon>
    </lineage>
</organism>
<dbReference type="AlphaFoldDB" id="A0AA96F8Z0"/>
<dbReference type="Gene3D" id="3.40.190.10">
    <property type="entry name" value="Periplasmic binding protein-like II"/>
    <property type="match status" value="2"/>
</dbReference>
<feature type="signal peptide" evidence="2">
    <location>
        <begin position="1"/>
        <end position="18"/>
    </location>
</feature>
<protein>
    <submittedName>
        <fullName evidence="3">Thiamine ABC transporter substrate-binding protein</fullName>
    </submittedName>
</protein>
<dbReference type="SUPFAM" id="SSF53850">
    <property type="entry name" value="Periplasmic binding protein-like II"/>
    <property type="match status" value="1"/>
</dbReference>
<dbReference type="Proteomes" id="UP001304125">
    <property type="component" value="Chromosome"/>
</dbReference>
<dbReference type="GO" id="GO:0030976">
    <property type="term" value="F:thiamine pyrophosphate binding"/>
    <property type="evidence" value="ECO:0007669"/>
    <property type="project" value="TreeGrafter"/>
</dbReference>
<dbReference type="InterPro" id="IPR005948">
    <property type="entry name" value="ThiB-like"/>
</dbReference>
<reference evidence="3 4" key="1">
    <citation type="submission" date="2023-09" db="EMBL/GenBank/DDBJ databases">
        <title>Demequina sp. a novel bacteria isolated from Capsicum annuum.</title>
        <authorList>
            <person name="Humaira Z."/>
            <person name="Lee J."/>
            <person name="Cho D."/>
        </authorList>
    </citation>
    <scope>NUCLEOTIDE SEQUENCE [LARGE SCALE GENOMIC DNA]</scope>
    <source>
        <strain evidence="3 4">OYTSA14</strain>
    </source>
</reference>
<keyword evidence="4" id="KW-1185">Reference proteome</keyword>
<evidence type="ECO:0000313" key="4">
    <source>
        <dbReference type="Proteomes" id="UP001304125"/>
    </source>
</evidence>
<gene>
    <name evidence="3" type="ORF">RN606_12770</name>
</gene>
<keyword evidence="1 2" id="KW-0732">Signal</keyword>
<dbReference type="GO" id="GO:0030975">
    <property type="term" value="F:thiamine binding"/>
    <property type="evidence" value="ECO:0007669"/>
    <property type="project" value="InterPro"/>
</dbReference>
<dbReference type="PROSITE" id="PS51257">
    <property type="entry name" value="PROKAR_LIPOPROTEIN"/>
    <property type="match status" value="1"/>
</dbReference>
<name>A0AA96F8Z0_9MICO</name>
<evidence type="ECO:0000313" key="3">
    <source>
        <dbReference type="EMBL" id="WNM24221.1"/>
    </source>
</evidence>
<evidence type="ECO:0000256" key="2">
    <source>
        <dbReference type="SAM" id="SignalP"/>
    </source>
</evidence>
<dbReference type="GO" id="GO:0015888">
    <property type="term" value="P:thiamine transport"/>
    <property type="evidence" value="ECO:0007669"/>
    <property type="project" value="InterPro"/>
</dbReference>